<keyword evidence="5" id="KW-1185">Reference proteome</keyword>
<evidence type="ECO:0000256" key="1">
    <source>
        <dbReference type="SAM" id="MobiDB-lite"/>
    </source>
</evidence>
<dbReference type="Gramene" id="Pp3c13_15040V3.2">
    <property type="protein sequence ID" value="Pp3c13_15040V3.2"/>
    <property type="gene ID" value="Pp3c13_15040"/>
</dbReference>
<feature type="compositionally biased region" description="Basic and acidic residues" evidence="1">
    <location>
        <begin position="375"/>
        <end position="388"/>
    </location>
</feature>
<dbReference type="FunCoup" id="A9T3A5">
    <property type="interactions" value="925"/>
</dbReference>
<dbReference type="KEGG" id="ppp:112290104"/>
<dbReference type="PANTHER" id="PTHR15682">
    <property type="entry name" value="UNHEALTHY RIBOSOME BIOGENESIS PROTEIN 2 HOMOLOG"/>
    <property type="match status" value="1"/>
</dbReference>
<dbReference type="Pfam" id="PF10441">
    <property type="entry name" value="Urb2"/>
    <property type="match status" value="1"/>
</dbReference>
<feature type="domain" description="Nucleolar 27S pre-rRNA processing Urb2/Npa2 C-terminal" evidence="2">
    <location>
        <begin position="1810"/>
        <end position="2036"/>
    </location>
</feature>
<dbReference type="Proteomes" id="UP000006727">
    <property type="component" value="Chromosome 13"/>
</dbReference>
<evidence type="ECO:0000259" key="2">
    <source>
        <dbReference type="Pfam" id="PF10441"/>
    </source>
</evidence>
<organism evidence="3">
    <name type="scientific">Physcomitrium patens</name>
    <name type="common">Spreading-leaved earth moss</name>
    <name type="synonym">Physcomitrella patens</name>
    <dbReference type="NCBI Taxonomy" id="3218"/>
    <lineage>
        <taxon>Eukaryota</taxon>
        <taxon>Viridiplantae</taxon>
        <taxon>Streptophyta</taxon>
        <taxon>Embryophyta</taxon>
        <taxon>Bryophyta</taxon>
        <taxon>Bryophytina</taxon>
        <taxon>Bryopsida</taxon>
        <taxon>Funariidae</taxon>
        <taxon>Funariales</taxon>
        <taxon>Funariaceae</taxon>
        <taxon>Physcomitrium</taxon>
    </lineage>
</organism>
<evidence type="ECO:0000313" key="4">
    <source>
        <dbReference type="EnsemblPlants" id="Pp3c13_15040V3.1"/>
    </source>
</evidence>
<name>A9T3A5_PHYPA</name>
<accession>A9T3A5</accession>
<dbReference type="GO" id="GO:0005730">
    <property type="term" value="C:nucleolus"/>
    <property type="evidence" value="ECO:0000318"/>
    <property type="project" value="GO_Central"/>
</dbReference>
<dbReference type="EMBL" id="ABEU02000013">
    <property type="protein sequence ID" value="PNR42572.1"/>
    <property type="molecule type" value="Genomic_DNA"/>
</dbReference>
<dbReference type="EnsemblPlants" id="Pp3c13_15040V3.1">
    <property type="protein sequence ID" value="Pp3c13_15040V3.1"/>
    <property type="gene ID" value="Pp3c13_15040"/>
</dbReference>
<dbReference type="PANTHER" id="PTHR15682:SF2">
    <property type="entry name" value="UNHEALTHY RIBOSOME BIOGENESIS PROTEIN 2 HOMOLOG"/>
    <property type="match status" value="1"/>
</dbReference>
<dbReference type="OMA" id="CLDYRCW"/>
<dbReference type="eggNOG" id="ENOG502QWPJ">
    <property type="taxonomic scope" value="Eukaryota"/>
</dbReference>
<evidence type="ECO:0000313" key="3">
    <source>
        <dbReference type="EMBL" id="PNR42572.1"/>
    </source>
</evidence>
<dbReference type="EnsemblPlants" id="Pp3c13_15040V3.2">
    <property type="protein sequence ID" value="Pp3c13_15040V3.2"/>
    <property type="gene ID" value="Pp3c13_15040"/>
</dbReference>
<proteinExistence type="predicted"/>
<protein>
    <recommendedName>
        <fullName evidence="2">Nucleolar 27S pre-rRNA processing Urb2/Npa2 C-terminal domain-containing protein</fullName>
    </recommendedName>
</protein>
<reference evidence="3 5" key="1">
    <citation type="journal article" date="2008" name="Science">
        <title>The Physcomitrella genome reveals evolutionary insights into the conquest of land by plants.</title>
        <authorList>
            <person name="Rensing S."/>
            <person name="Lang D."/>
            <person name="Zimmer A."/>
            <person name="Terry A."/>
            <person name="Salamov A."/>
            <person name="Shapiro H."/>
            <person name="Nishiyama T."/>
            <person name="Perroud P.-F."/>
            <person name="Lindquist E."/>
            <person name="Kamisugi Y."/>
            <person name="Tanahashi T."/>
            <person name="Sakakibara K."/>
            <person name="Fujita T."/>
            <person name="Oishi K."/>
            <person name="Shin-I T."/>
            <person name="Kuroki Y."/>
            <person name="Toyoda A."/>
            <person name="Suzuki Y."/>
            <person name="Hashimoto A."/>
            <person name="Yamaguchi K."/>
            <person name="Sugano A."/>
            <person name="Kohara Y."/>
            <person name="Fujiyama A."/>
            <person name="Anterola A."/>
            <person name="Aoki S."/>
            <person name="Ashton N."/>
            <person name="Barbazuk W.B."/>
            <person name="Barker E."/>
            <person name="Bennetzen J."/>
            <person name="Bezanilla M."/>
            <person name="Blankenship R."/>
            <person name="Cho S.H."/>
            <person name="Dutcher S."/>
            <person name="Estelle M."/>
            <person name="Fawcett J.A."/>
            <person name="Gundlach H."/>
            <person name="Hanada K."/>
            <person name="Heyl A."/>
            <person name="Hicks K.A."/>
            <person name="Hugh J."/>
            <person name="Lohr M."/>
            <person name="Mayer K."/>
            <person name="Melkozernov A."/>
            <person name="Murata T."/>
            <person name="Nelson D."/>
            <person name="Pils B."/>
            <person name="Prigge M."/>
            <person name="Reiss B."/>
            <person name="Renner T."/>
            <person name="Rombauts S."/>
            <person name="Rushton P."/>
            <person name="Sanderfoot A."/>
            <person name="Schween G."/>
            <person name="Shiu S.-H."/>
            <person name="Stueber K."/>
            <person name="Theodoulou F.L."/>
            <person name="Tu H."/>
            <person name="Van de Peer Y."/>
            <person name="Verrier P.J."/>
            <person name="Waters E."/>
            <person name="Wood A."/>
            <person name="Yang L."/>
            <person name="Cove D."/>
            <person name="Cuming A."/>
            <person name="Hasebe M."/>
            <person name="Lucas S."/>
            <person name="Mishler D.B."/>
            <person name="Reski R."/>
            <person name="Grigoriev I."/>
            <person name="Quatrano R.S."/>
            <person name="Boore J.L."/>
        </authorList>
    </citation>
    <scope>NUCLEOTIDE SEQUENCE [LARGE SCALE GENOMIC DNA]</scope>
    <source>
        <strain evidence="4 5">cv. Gransden 2004</strain>
    </source>
</reference>
<dbReference type="STRING" id="3218.A9T3A5"/>
<gene>
    <name evidence="4" type="primary">LOC112290104</name>
    <name evidence="3" type="ORF">PHYPA_017402</name>
</gene>
<dbReference type="Gramene" id="Pp3c13_15040V3.1">
    <property type="protein sequence ID" value="Pp3c13_15040V3.1"/>
    <property type="gene ID" value="Pp3c13_15040"/>
</dbReference>
<dbReference type="InterPro" id="IPR052609">
    <property type="entry name" value="Ribosome_Biogenesis_Reg"/>
</dbReference>
<dbReference type="InterPro" id="IPR018849">
    <property type="entry name" value="Urb2/Npa2_C"/>
</dbReference>
<dbReference type="OrthoDB" id="160374at2759"/>
<sequence length="2037" mass="224980">MAEISSACSSGRDLTGCNIATRLELVQALRLPTTRTERKIELAMSFIDSVKSLEEDSAGDVGSALTESDAAWINLPQVIRFLSEWVQSALIRSSKPGVSSHSDEKCGVPAHLDSRYWSILKFCLLAGYLHRITGISPSLMRPLTSCISLSLSESLKMELIEVVSVLFTEYSRPLRSNVDSWVSLTSGALNLLRPDGKNISARDSAVVALVSGIVEGFSRTVASHPNPSKIFQSIVARLLEPLLEVIGYSISNGDQSLSKLISAAEDIIENGLFHSSHVGGYFEVCMNLKKKVDTNANRSKNSEGWQRSYHRTFFQKLDELRKSGNLVVLIGLGRTFKIYATRWKAQQVALSEDVYGVRGQGKTELLDSIPGDKVERIGESKSSDKSGADIEEEKDGESAAPHPKRYANETDALFTVFGELVGPLILELSTLVGSEAEKFDLTEEHVMTVSLLMRGVNELLAAAKESRAYKTLEDTLTLTYFNFLQEILNLIIKVGTKAFDAWSNGDAVTPVLKKKKRSSETESRVNRTNETEIFREVVFALQHLLELEYRVFEEQLSSIWMFVFKMVAPAKVAKETTLKALDFCTGLVNMYSELRQVDIPIFHLTDTLTALQIFSQHEVLSIPVKNIICSKTFLVTLGSVIHKLPEGQVANLLKGLRVAVANSLDSFDTQQTTSLWRIKNFSGSAKGLLEVYTCILENANVTSSNSVLAGGAVRELLMKVLVPPMTNLVDVCAQSGIDSVGKDSSMQENCVSSKPLFLLSMYLSSRVLYRQCLLLMPPKAARKARMATLDVEINFLVADEAEVISYSKASEFLLSLQRGSLKMSTFLMKLLQSSVIGDGLCLPTMIYIINTIAIQSLVDLDRRIWALKFLIGKTESKKYMKVLRSLEKEGAKLVSIVLQDLDAIKIEDTSLTSVKWNRVLTSLDFNLIHVARWRLICDTVDVWSTFANEEQLKNFVMALLHIGKGRVLDDAKNPHIPEEGDCSVSVEESRDEDLEDITDGLLKNLDFYELEGIRKVFATAFLQELKKILLSSFKEGCPIFNIIGDCIEGAAPPFAAESDAIFIEKVKLKTNSLEKLSTLKILALNKEHQKTFRDCSRLLHLLATLPCGYLPSADNAGCAYTICQLEMVLVNFLLGGKEAVKHLKRSHVESELKHCPSDNVRLIWGDTLIACRRALHFLANSSASLEPSIISSDFTRTLFGSSTNTQCVTLLPKIVAMRTLETPMGMDDKNPQEPSSVPFKRNASGVFYSLLNETCAVIEASIANICCAEAKVLVSPNASLHVPTPADLKSRKRKSKKLRAVSALGTVLVAEATSVENILKSEQSSKWYGPISTVAAISSTLWSMTMALERVDKECRTSTSTSLVWRTELPEAWFFVVKELEPILVRILLQVLFPMGTTDLGFFTKTGVKASEVNENVEQDLVREDKFDEDELRDLQEEESLNVTSSDEEPDDEDTEAQGVLEVDGHYTEAMSEDLSFQALKTSVMEESPSSQFAFLRSALEESTREKTEFIGELYMAVAAIVKLRSLFYSPFSYTSVTPELTNFISFKEQSPLSLDTLLLAAYRLLLGSVQSIRTQKLAHPGWLVGVINYLGSVGAYLPCMKSFISPVDFVKLVNLHVELTGALLVLKENSATSTVKNLKDTMLERVEPSDWDLDDHDVGGLESRRSKRLERVDQIDDLLYSIRRSFESLLKYAPRQHMVLALQSVEKAVAGVWGCSDSGLGFDISEVRGCHVGPVAAAGVDCLGLALQAVSGKMRLHLLASHCPAFYGGLLNLIAHCQGPSIFLERQLISVSRTRMLSMVDAAPVVLRSLEILTSLAARPVIFPMKACFVAMALQCPAVLFRSFYDCGNPKALLHDLKATMTEPFSQGFSGMSVRLYVACCKLLCALLRHRIRECGHSMALLGESCRILLQCLAAPSGREEADLSPSTTAAGPAQCGSWLSRVYQEMEAHKETMGKYCAHILADYLNVISGYNHGGSGLRREVDTALRPGAFALLDACSGNDLQQLHAALGEGARRGALMTLRHDYELHYKYTGKV</sequence>
<dbReference type="GeneID" id="112290104"/>
<dbReference type="HOGENOM" id="CLU_002371_1_0_1"/>
<feature type="region of interest" description="Disordered" evidence="1">
    <location>
        <begin position="375"/>
        <end position="404"/>
    </location>
</feature>
<evidence type="ECO:0000313" key="5">
    <source>
        <dbReference type="Proteomes" id="UP000006727"/>
    </source>
</evidence>
<dbReference type="RefSeq" id="XP_024391822.1">
    <property type="nucleotide sequence ID" value="XM_024536054.2"/>
</dbReference>
<reference evidence="4" key="3">
    <citation type="submission" date="2020-12" db="UniProtKB">
        <authorList>
            <consortium name="EnsemblPlants"/>
        </authorList>
    </citation>
    <scope>IDENTIFICATION</scope>
</reference>
<dbReference type="GO" id="GO:0042254">
    <property type="term" value="P:ribosome biogenesis"/>
    <property type="evidence" value="ECO:0000318"/>
    <property type="project" value="GO_Central"/>
</dbReference>
<dbReference type="PaxDb" id="3218-PP1S158_119V6.1"/>
<reference evidence="3 5" key="2">
    <citation type="journal article" date="2018" name="Plant J.">
        <title>The Physcomitrella patens chromosome-scale assembly reveals moss genome structure and evolution.</title>
        <authorList>
            <person name="Lang D."/>
            <person name="Ullrich K.K."/>
            <person name="Murat F."/>
            <person name="Fuchs J."/>
            <person name="Jenkins J."/>
            <person name="Haas F.B."/>
            <person name="Piednoel M."/>
            <person name="Gundlach H."/>
            <person name="Van Bel M."/>
            <person name="Meyberg R."/>
            <person name="Vives C."/>
            <person name="Morata J."/>
            <person name="Symeonidi A."/>
            <person name="Hiss M."/>
            <person name="Muchero W."/>
            <person name="Kamisugi Y."/>
            <person name="Saleh O."/>
            <person name="Blanc G."/>
            <person name="Decker E.L."/>
            <person name="van Gessel N."/>
            <person name="Grimwood J."/>
            <person name="Hayes R.D."/>
            <person name="Graham S.W."/>
            <person name="Gunter L.E."/>
            <person name="McDaniel S.F."/>
            <person name="Hoernstein S.N.W."/>
            <person name="Larsson A."/>
            <person name="Li F.W."/>
            <person name="Perroud P.F."/>
            <person name="Phillips J."/>
            <person name="Ranjan P."/>
            <person name="Rokshar D.S."/>
            <person name="Rothfels C.J."/>
            <person name="Schneider L."/>
            <person name="Shu S."/>
            <person name="Stevenson D.W."/>
            <person name="Thummler F."/>
            <person name="Tillich M."/>
            <person name="Villarreal Aguilar J.C."/>
            <person name="Widiez T."/>
            <person name="Wong G.K."/>
            <person name="Wymore A."/>
            <person name="Zhang Y."/>
            <person name="Zimmer A.D."/>
            <person name="Quatrano R.S."/>
            <person name="Mayer K.F.X."/>
            <person name="Goodstein D."/>
            <person name="Casacuberta J.M."/>
            <person name="Vandepoele K."/>
            <person name="Reski R."/>
            <person name="Cuming A.C."/>
            <person name="Tuskan G.A."/>
            <person name="Maumus F."/>
            <person name="Salse J."/>
            <person name="Schmutz J."/>
            <person name="Rensing S.A."/>
        </authorList>
    </citation>
    <scope>NUCLEOTIDE SEQUENCE [LARGE SCALE GENOMIC DNA]</scope>
    <source>
        <strain evidence="4 5">cv. Gransden 2004</strain>
    </source>
</reference>